<evidence type="ECO:0000313" key="4">
    <source>
        <dbReference type="Proteomes" id="UP000268007"/>
    </source>
</evidence>
<evidence type="ECO:0000256" key="1">
    <source>
        <dbReference type="ARBA" id="ARBA00006484"/>
    </source>
</evidence>
<comment type="similarity">
    <text evidence="1">Belongs to the short-chain dehydrogenases/reductases (SDR) family.</text>
</comment>
<sequence length="233" mass="25273">MTKKVIIVGASSGIGKALALQLAERDYLIAITGRRTELLAQLSDQYPDKILYSEIDNTQTDTLEMKLEKLKEQLGGLDLLILSSGVGNINESLSFAIEKATIDLNVTAFTMIAGWAFKTFQKQGYGHLAAITSIAGLAGSHLAPAYNASKAFEINYLKGLRKNAGQLKLPIIITDIRPGFVDTAMAKGEGLFWVAPADKAAAQIVAAINNHKRVTYITKRWTLVALLLKLVNL</sequence>
<dbReference type="OrthoDB" id="822355at2"/>
<dbReference type="PANTHER" id="PTHR44196:SF3">
    <property type="entry name" value="SHORT CHAIN DEHYDROGENASE FAMILY PROTEIN"/>
    <property type="match status" value="1"/>
</dbReference>
<dbReference type="PRINTS" id="PR00081">
    <property type="entry name" value="GDHRDH"/>
</dbReference>
<comment type="caution">
    <text evidence="3">The sequence shown here is derived from an EMBL/GenBank/DDBJ whole genome shotgun (WGS) entry which is preliminary data.</text>
</comment>
<dbReference type="GO" id="GO:0016020">
    <property type="term" value="C:membrane"/>
    <property type="evidence" value="ECO:0007669"/>
    <property type="project" value="TreeGrafter"/>
</dbReference>
<name>A0A495J0F9_9SPHI</name>
<dbReference type="Proteomes" id="UP000268007">
    <property type="component" value="Unassembled WGS sequence"/>
</dbReference>
<accession>A0A495J0F9</accession>
<reference evidence="3 4" key="1">
    <citation type="submission" date="2018-10" db="EMBL/GenBank/DDBJ databases">
        <title>Genomic Encyclopedia of Archaeal and Bacterial Type Strains, Phase II (KMG-II): from individual species to whole genera.</title>
        <authorList>
            <person name="Goeker M."/>
        </authorList>
    </citation>
    <scope>NUCLEOTIDE SEQUENCE [LARGE SCALE GENOMIC DNA]</scope>
    <source>
        <strain evidence="3 4">DSM 18602</strain>
    </source>
</reference>
<dbReference type="AlphaFoldDB" id="A0A495J0F9"/>
<evidence type="ECO:0000256" key="2">
    <source>
        <dbReference type="ARBA" id="ARBA00023002"/>
    </source>
</evidence>
<dbReference type="RefSeq" id="WP_121197738.1">
    <property type="nucleotide sequence ID" value="NZ_RBKU01000001.1"/>
</dbReference>
<dbReference type="GO" id="GO:0016491">
    <property type="term" value="F:oxidoreductase activity"/>
    <property type="evidence" value="ECO:0007669"/>
    <property type="project" value="UniProtKB-KW"/>
</dbReference>
<dbReference type="InterPro" id="IPR002347">
    <property type="entry name" value="SDR_fam"/>
</dbReference>
<keyword evidence="2" id="KW-0560">Oxidoreductase</keyword>
<dbReference type="SUPFAM" id="SSF51735">
    <property type="entry name" value="NAD(P)-binding Rossmann-fold domains"/>
    <property type="match status" value="1"/>
</dbReference>
<organism evidence="3 4">
    <name type="scientific">Mucilaginibacter gracilis</name>
    <dbReference type="NCBI Taxonomy" id="423350"/>
    <lineage>
        <taxon>Bacteria</taxon>
        <taxon>Pseudomonadati</taxon>
        <taxon>Bacteroidota</taxon>
        <taxon>Sphingobacteriia</taxon>
        <taxon>Sphingobacteriales</taxon>
        <taxon>Sphingobacteriaceae</taxon>
        <taxon>Mucilaginibacter</taxon>
    </lineage>
</organism>
<dbReference type="InterPro" id="IPR036291">
    <property type="entry name" value="NAD(P)-bd_dom_sf"/>
</dbReference>
<gene>
    <name evidence="3" type="ORF">BDD43_2278</name>
</gene>
<keyword evidence="4" id="KW-1185">Reference proteome</keyword>
<evidence type="ECO:0000313" key="3">
    <source>
        <dbReference type="EMBL" id="RKR82111.1"/>
    </source>
</evidence>
<dbReference type="Pfam" id="PF00106">
    <property type="entry name" value="adh_short"/>
    <property type="match status" value="1"/>
</dbReference>
<dbReference type="EMBL" id="RBKU01000001">
    <property type="protein sequence ID" value="RKR82111.1"/>
    <property type="molecule type" value="Genomic_DNA"/>
</dbReference>
<dbReference type="Gene3D" id="3.40.50.720">
    <property type="entry name" value="NAD(P)-binding Rossmann-like Domain"/>
    <property type="match status" value="1"/>
</dbReference>
<protein>
    <submittedName>
        <fullName evidence="3">Short-subunit dehydrogenase</fullName>
    </submittedName>
</protein>
<dbReference type="PANTHER" id="PTHR44196">
    <property type="entry name" value="DEHYDROGENASE/REDUCTASE SDR FAMILY MEMBER 7B"/>
    <property type="match status" value="1"/>
</dbReference>
<proteinExistence type="inferred from homology"/>